<dbReference type="NCBIfam" id="TIGR00090">
    <property type="entry name" value="rsfS_iojap_ybeB"/>
    <property type="match status" value="1"/>
</dbReference>
<reference evidence="3 4" key="1">
    <citation type="submission" date="2024-10" db="EMBL/GenBank/DDBJ databases">
        <authorList>
            <person name="Ratan Roy A."/>
            <person name="Morales Sandoval P.H."/>
            <person name="De Los Santos Villalobos S."/>
            <person name="Chakraborty S."/>
            <person name="Mukherjee J."/>
        </authorList>
    </citation>
    <scope>NUCLEOTIDE SEQUENCE [LARGE SCALE GENOMIC DNA]</scope>
    <source>
        <strain evidence="3 4">S1</strain>
    </source>
</reference>
<sequence>MTDRPNFFTAERLATPEAHSTTDAASLETAKQLAIEIAHAADDRKAGNIKILQVADVSYLADFFVIVTGFSNVQVRAIARSIEEKVEQNWQRRPLRTEGTTDSSWVLQDYGEVIAHIFLPQEREFYDLEAFWGHAQEVPFEPSTEPARSRLR</sequence>
<dbReference type="PANTHER" id="PTHR21043:SF0">
    <property type="entry name" value="MITOCHONDRIAL ASSEMBLY OF RIBOSOMAL LARGE SUBUNIT PROTEIN 1"/>
    <property type="match status" value="1"/>
</dbReference>
<comment type="similarity">
    <text evidence="1 2">Belongs to the Iojap/RsfS family.</text>
</comment>
<dbReference type="InterPro" id="IPR043519">
    <property type="entry name" value="NT_sf"/>
</dbReference>
<keyword evidence="2" id="KW-0810">Translation regulation</keyword>
<dbReference type="RefSeq" id="WP_377965878.1">
    <property type="nucleotide sequence ID" value="NZ_JBHZOL010000085.1"/>
</dbReference>
<keyword evidence="2" id="KW-0963">Cytoplasm</keyword>
<dbReference type="Gene3D" id="3.30.460.10">
    <property type="entry name" value="Beta Polymerase, domain 2"/>
    <property type="match status" value="1"/>
</dbReference>
<dbReference type="SUPFAM" id="SSF81301">
    <property type="entry name" value="Nucleotidyltransferase"/>
    <property type="match status" value="1"/>
</dbReference>
<organism evidence="3 4">
    <name type="scientific">Almyronema epifaneia S1</name>
    <dbReference type="NCBI Taxonomy" id="2991925"/>
    <lineage>
        <taxon>Bacteria</taxon>
        <taxon>Bacillati</taxon>
        <taxon>Cyanobacteriota</taxon>
        <taxon>Cyanophyceae</taxon>
        <taxon>Nodosilineales</taxon>
        <taxon>Nodosilineaceae</taxon>
        <taxon>Almyronema</taxon>
        <taxon>Almyronema epifaneia</taxon>
    </lineage>
</organism>
<evidence type="ECO:0000256" key="1">
    <source>
        <dbReference type="ARBA" id="ARBA00010574"/>
    </source>
</evidence>
<dbReference type="Proteomes" id="UP001600165">
    <property type="component" value="Unassembled WGS sequence"/>
</dbReference>
<evidence type="ECO:0000256" key="2">
    <source>
        <dbReference type="HAMAP-Rule" id="MF_01477"/>
    </source>
</evidence>
<protein>
    <recommendedName>
        <fullName evidence="2">Ribosomal silencing factor RsfS</fullName>
    </recommendedName>
</protein>
<dbReference type="EMBL" id="JBHZOL010000085">
    <property type="protein sequence ID" value="MFE4107299.1"/>
    <property type="molecule type" value="Genomic_DNA"/>
</dbReference>
<dbReference type="Pfam" id="PF02410">
    <property type="entry name" value="RsfS"/>
    <property type="match status" value="1"/>
</dbReference>
<dbReference type="HAMAP" id="MF_01477">
    <property type="entry name" value="Iojap_RsfS"/>
    <property type="match status" value="1"/>
</dbReference>
<evidence type="ECO:0000313" key="3">
    <source>
        <dbReference type="EMBL" id="MFE4107299.1"/>
    </source>
</evidence>
<keyword evidence="4" id="KW-1185">Reference proteome</keyword>
<keyword evidence="2" id="KW-0678">Repressor</keyword>
<dbReference type="PANTHER" id="PTHR21043">
    <property type="entry name" value="IOJAP SUPERFAMILY ORTHOLOG"/>
    <property type="match status" value="1"/>
</dbReference>
<comment type="subunit">
    <text evidence="2">Interacts with ribosomal protein uL14 (rplN).</text>
</comment>
<accession>A0ABW6IGG7</accession>
<proteinExistence type="inferred from homology"/>
<gene>
    <name evidence="2 3" type="primary">rsfS</name>
    <name evidence="3" type="ORF">ACFVKH_13480</name>
</gene>
<comment type="function">
    <text evidence="2">Functions as a ribosomal silencing factor. Interacts with ribosomal protein uL14 (rplN), blocking formation of intersubunit bridge B8. Prevents association of the 30S and 50S ribosomal subunits and the formation of functional ribosomes, thus repressing translation.</text>
</comment>
<comment type="caution">
    <text evidence="3">The sequence shown here is derived from an EMBL/GenBank/DDBJ whole genome shotgun (WGS) entry which is preliminary data.</text>
</comment>
<dbReference type="InterPro" id="IPR004394">
    <property type="entry name" value="Iojap/RsfS/C7orf30"/>
</dbReference>
<name>A0ABW6IGG7_9CYAN</name>
<evidence type="ECO:0000313" key="4">
    <source>
        <dbReference type="Proteomes" id="UP001600165"/>
    </source>
</evidence>
<comment type="subcellular location">
    <subcellularLocation>
        <location evidence="2">Cytoplasm</location>
    </subcellularLocation>
</comment>